<organism evidence="3 4">
    <name type="scientific">Coprococcus hominis</name>
    <name type="common">ex Liu et al. 2022</name>
    <dbReference type="NCBI Taxonomy" id="2763039"/>
    <lineage>
        <taxon>Bacteria</taxon>
        <taxon>Bacillati</taxon>
        <taxon>Bacillota</taxon>
        <taxon>Clostridia</taxon>
        <taxon>Lachnospirales</taxon>
        <taxon>Lachnospiraceae</taxon>
        <taxon>Coprococcus</taxon>
    </lineage>
</organism>
<dbReference type="SUPFAM" id="SSF53474">
    <property type="entry name" value="alpha/beta-Hydrolases"/>
    <property type="match status" value="1"/>
</dbReference>
<dbReference type="EMBL" id="JACOOX010000004">
    <property type="protein sequence ID" value="MBC5662751.1"/>
    <property type="molecule type" value="Genomic_DNA"/>
</dbReference>
<sequence length="359" mass="41884">MNDNKVFQALENIMFSRAVLQIREKEAEKITIMNDTGNKQKILRLLEITAGAFGLFVAFGWSFFDMLVRCKGKKRQKKKKWFQLSHIKKNHPRDKYEKEYEEGKLWCAEQQMKDCFIRSRDGLYLHAYYLPTKEAKRFVLLSHGYKGSGFGDFAYTARFLHENACNLLFIDQRCCGLSEGEYITFGAKEQWDVQQWSYYIAARNKEKLPIYLYGESMGAAAVLMASGHKLPEEVKGLIADCGFCSMKRQLQDIAANWFHLDWVELLLFRVDLFCRMFGRFRMSDADTIEAMKKNKRPVLFFHGEADTYVVPENSVYNYALCSAPKELVIIPEARHLCAPYAAPGLYRQKMLDFFEKYDN</sequence>
<dbReference type="PANTHER" id="PTHR43358">
    <property type="entry name" value="ALPHA/BETA-HYDROLASE"/>
    <property type="match status" value="1"/>
</dbReference>
<evidence type="ECO:0000313" key="4">
    <source>
        <dbReference type="Proteomes" id="UP000615234"/>
    </source>
</evidence>
<proteinExistence type="predicted"/>
<feature type="transmembrane region" description="Helical" evidence="1">
    <location>
        <begin position="48"/>
        <end position="68"/>
    </location>
</feature>
<name>A0A8I0ALV9_9FIRM</name>
<evidence type="ECO:0000256" key="1">
    <source>
        <dbReference type="SAM" id="Phobius"/>
    </source>
</evidence>
<comment type="caution">
    <text evidence="3">The sequence shown here is derived from an EMBL/GenBank/DDBJ whole genome shotgun (WGS) entry which is preliminary data.</text>
</comment>
<dbReference type="Pfam" id="PF12146">
    <property type="entry name" value="Hydrolase_4"/>
    <property type="match status" value="1"/>
</dbReference>
<dbReference type="Proteomes" id="UP000615234">
    <property type="component" value="Unassembled WGS sequence"/>
</dbReference>
<dbReference type="PANTHER" id="PTHR43358:SF4">
    <property type="entry name" value="ALPHA_BETA HYDROLASE FOLD-1 DOMAIN-CONTAINING PROTEIN"/>
    <property type="match status" value="1"/>
</dbReference>
<keyword evidence="3" id="KW-0378">Hydrolase</keyword>
<evidence type="ECO:0000259" key="2">
    <source>
        <dbReference type="Pfam" id="PF12146"/>
    </source>
</evidence>
<dbReference type="AlphaFoldDB" id="A0A8I0ALV9"/>
<keyword evidence="1" id="KW-1133">Transmembrane helix</keyword>
<dbReference type="Gene3D" id="3.40.50.1820">
    <property type="entry name" value="alpha/beta hydrolase"/>
    <property type="match status" value="1"/>
</dbReference>
<evidence type="ECO:0000313" key="3">
    <source>
        <dbReference type="EMBL" id="MBC5662751.1"/>
    </source>
</evidence>
<protein>
    <submittedName>
        <fullName evidence="3">Alpha/beta hydrolase</fullName>
    </submittedName>
</protein>
<feature type="domain" description="Serine aminopeptidase S33" evidence="2">
    <location>
        <begin position="134"/>
        <end position="254"/>
    </location>
</feature>
<dbReference type="InterPro" id="IPR052920">
    <property type="entry name" value="DNA-binding_regulatory"/>
</dbReference>
<dbReference type="InterPro" id="IPR029058">
    <property type="entry name" value="AB_hydrolase_fold"/>
</dbReference>
<dbReference type="InterPro" id="IPR022742">
    <property type="entry name" value="Hydrolase_4"/>
</dbReference>
<keyword evidence="4" id="KW-1185">Reference proteome</keyword>
<reference evidence="3 4" key="1">
    <citation type="submission" date="2020-08" db="EMBL/GenBank/DDBJ databases">
        <title>Genome public.</title>
        <authorList>
            <person name="Liu C."/>
            <person name="Sun Q."/>
        </authorList>
    </citation>
    <scope>NUCLEOTIDE SEQUENCE [LARGE SCALE GENOMIC DNA]</scope>
    <source>
        <strain evidence="3 4">NSJ-10</strain>
    </source>
</reference>
<accession>A0A8I0ALV9</accession>
<gene>
    <name evidence="3" type="ORF">H8S09_07590</name>
</gene>
<keyword evidence="1" id="KW-0472">Membrane</keyword>
<keyword evidence="1" id="KW-0812">Transmembrane</keyword>
<dbReference type="GO" id="GO:0016787">
    <property type="term" value="F:hydrolase activity"/>
    <property type="evidence" value="ECO:0007669"/>
    <property type="project" value="UniProtKB-KW"/>
</dbReference>